<dbReference type="PROSITE" id="PS00010">
    <property type="entry name" value="ASX_HYDROXYL"/>
    <property type="match status" value="3"/>
</dbReference>
<dbReference type="SUPFAM" id="SSF49899">
    <property type="entry name" value="Concanavalin A-like lectins/glucanases"/>
    <property type="match status" value="1"/>
</dbReference>
<dbReference type="GO" id="GO:0007411">
    <property type="term" value="P:axon guidance"/>
    <property type="evidence" value="ECO:0007669"/>
    <property type="project" value="TreeGrafter"/>
</dbReference>
<dbReference type="PANTHER" id="PTHR45836:SF4">
    <property type="entry name" value="PROTEIN SLIT"/>
    <property type="match status" value="1"/>
</dbReference>
<dbReference type="PROSITE" id="PS01187">
    <property type="entry name" value="EGF_CA"/>
    <property type="match status" value="2"/>
</dbReference>
<dbReference type="Gene3D" id="2.10.25.10">
    <property type="entry name" value="Laminin"/>
    <property type="match status" value="6"/>
</dbReference>
<dbReference type="PRINTS" id="PR00019">
    <property type="entry name" value="LEURICHRPT"/>
</dbReference>
<dbReference type="SMART" id="SM00181">
    <property type="entry name" value="EGF"/>
    <property type="match status" value="6"/>
</dbReference>
<dbReference type="Gene3D" id="3.80.10.10">
    <property type="entry name" value="Ribonuclease Inhibitor"/>
    <property type="match status" value="4"/>
</dbReference>
<evidence type="ECO:0000256" key="9">
    <source>
        <dbReference type="ARBA" id="ARBA00023180"/>
    </source>
</evidence>
<dbReference type="InterPro" id="IPR051355">
    <property type="entry name" value="Notch/Slit_guidance"/>
</dbReference>
<feature type="disulfide bond" evidence="10">
    <location>
        <begin position="871"/>
        <end position="880"/>
    </location>
</feature>
<keyword evidence="5" id="KW-0433">Leucine-rich repeat</keyword>
<dbReference type="Gene3D" id="2.60.120.200">
    <property type="match status" value="1"/>
</dbReference>
<dbReference type="SMART" id="SM00041">
    <property type="entry name" value="CT"/>
    <property type="match status" value="1"/>
</dbReference>
<evidence type="ECO:0000256" key="4">
    <source>
        <dbReference type="ARBA" id="ARBA00022536"/>
    </source>
</evidence>
<sequence>MKKLRTLRMMDNQFVCDCRLQWLSRWLRDNPRLGMYTECVSPRQLQGIEVKDIQEAGFKCNSVSVPLPDQCSSSAFCPKKCTCTEGVVDCRDLGLTEMPEKFPEESIEIRLEQNHIVSIPSKAFANLRNLRRIDMSNNQISHIAPDAFRGLLSLNSLVLYGNKISDLPLGVFQGLGKLQLLLLNANRIKCIRSDAFQDLRNLNLLSLYDNKIQSLGNGTFTNLPNIQTLHLARNPFICDCNLAWLAQYLHRNPIETSGAQCESPRRMQRKKLTRARVSKFKCKGAEKHRTKNAGTCMIDVECPKECVCLGTVVDCSGRQLTTIPSNIPLYTTELKLNNNKIGKIQSNGLFSRLINLRILDISDNRVEIIEDGAFDGANHLGELDLSSNRLTKVTAKMMQGLAGLRTLSLLDNQIRCITNGAFDSMKMLSLLNLESNQFTCDCHIAWLAEWVKRSNFITGGLIVDNPVCFSPNRLKHMYLKNVQQQEFVCEDNSNIGCNTGALPCCSDNPPTTIDSCDPRAYCPPSCQCTGTVVRCSRQSLTEVPKQIPLDTTELYLDANDISSLPPELGQLTKLQRLDLSHNQLVTLPENVFSNFSNLATLILSYNLLECVASTSFSGLRQLRILALGGNSLYCDCNLKWLSDWIKKDYVESGIASCIGPDSMRKQARTDLHHQNISSVLVKETRRFCLNVTSVIRNLVKMEGHAKLSTLKILRVSARLVTMDTNVNRKLTLVLEILVNTGACEVMDHGMFRCKCSPGYEGLRCERNIDDCGQHSCQNNATCVDLVQGYSCNCPMGFTGKMCEHKIAYCQTNTNYCQNGATCVDLDTDYRCDCKKGYSGKNCTENVDDCKSSICQNGARCLDGLGTYACLCPRGFTGKFCEIAPLPFNHHYTFNSVCKSHDCQNNGVCHVPSGSHEYKCICAAGFTGKKCEKLTAVSFKSDDSYIQMPNINFQSPVNITFLFKTQLSSGIILYTGEDQHLGVELFRGRIGISFYTGSSPKATNSYSYIFSFQKVDDNKVHKVQLLIQRRNITMTVDDGMARSVVNMGDNEYLDVKDDMYIGGLSSAKSGEAQRKFHIRSTSSFKGCFRSFYINGKQMDFMISKYNHKITPGCRVDPCEGHRCQTGKCMPRKKRGGYRCKCSRGYSGNFCEIKPTCSHRVFRNIYVHPRTKCRSKSRIKFRVCEGSCGNKCCVPKKIKTRKVRLYCRDGQSYTYKLPVIRKCGCKKCSS</sequence>
<dbReference type="SUPFAM" id="SSF52058">
    <property type="entry name" value="L domain-like"/>
    <property type="match status" value="3"/>
</dbReference>
<dbReference type="Pfam" id="PF13855">
    <property type="entry name" value="LRR_8"/>
    <property type="match status" value="4"/>
</dbReference>
<evidence type="ECO:0000256" key="2">
    <source>
        <dbReference type="ARBA" id="ARBA00022473"/>
    </source>
</evidence>
<evidence type="ECO:0000259" key="11">
    <source>
        <dbReference type="PROSITE" id="PS01225"/>
    </source>
</evidence>
<dbReference type="SMART" id="SM00179">
    <property type="entry name" value="EGF_CA"/>
    <property type="match status" value="5"/>
</dbReference>
<protein>
    <recommendedName>
        <fullName evidence="16">Protein slit</fullName>
    </recommendedName>
</protein>
<dbReference type="GO" id="GO:0005576">
    <property type="term" value="C:extracellular region"/>
    <property type="evidence" value="ECO:0007669"/>
    <property type="project" value="UniProtKB-SubCell"/>
</dbReference>
<evidence type="ECO:0008006" key="16">
    <source>
        <dbReference type="Google" id="ProtNLM"/>
    </source>
</evidence>
<keyword evidence="3" id="KW-0964">Secreted</keyword>
<keyword evidence="2" id="KW-0217">Developmental protein</keyword>
<proteinExistence type="predicted"/>
<name>A0AA88Y203_PINIB</name>
<feature type="domain" description="EGF-like" evidence="13">
    <location>
        <begin position="893"/>
        <end position="931"/>
    </location>
</feature>
<comment type="subcellular location">
    <subcellularLocation>
        <location evidence="1">Secreted</location>
    </subcellularLocation>
</comment>
<feature type="domain" description="EGF-like" evidence="13">
    <location>
        <begin position="845"/>
        <end position="881"/>
    </location>
</feature>
<dbReference type="InterPro" id="IPR001611">
    <property type="entry name" value="Leu-rich_rpt"/>
</dbReference>
<dbReference type="SMART" id="SM00082">
    <property type="entry name" value="LRRCT"/>
    <property type="match status" value="4"/>
</dbReference>
<dbReference type="GO" id="GO:0048495">
    <property type="term" value="F:Roundabout binding"/>
    <property type="evidence" value="ECO:0007669"/>
    <property type="project" value="TreeGrafter"/>
</dbReference>
<dbReference type="PROSITE" id="PS01225">
    <property type="entry name" value="CTCK_2"/>
    <property type="match status" value="1"/>
</dbReference>
<dbReference type="PROSITE" id="PS01186">
    <property type="entry name" value="EGF_2"/>
    <property type="match status" value="6"/>
</dbReference>
<dbReference type="Pfam" id="PF02210">
    <property type="entry name" value="Laminin_G_2"/>
    <property type="match status" value="1"/>
</dbReference>
<evidence type="ECO:0000313" key="15">
    <source>
        <dbReference type="Proteomes" id="UP001186944"/>
    </source>
</evidence>
<dbReference type="InterPro" id="IPR032675">
    <property type="entry name" value="LRR_dom_sf"/>
</dbReference>
<evidence type="ECO:0000259" key="12">
    <source>
        <dbReference type="PROSITE" id="PS50025"/>
    </source>
</evidence>
<dbReference type="InterPro" id="IPR006207">
    <property type="entry name" value="Cys_knot_C"/>
</dbReference>
<dbReference type="FunFam" id="2.10.25.10:FF:000045">
    <property type="entry name" value="Slit guidance ligand 2"/>
    <property type="match status" value="1"/>
</dbReference>
<evidence type="ECO:0000259" key="13">
    <source>
        <dbReference type="PROSITE" id="PS50026"/>
    </source>
</evidence>
<feature type="domain" description="CTCK" evidence="11">
    <location>
        <begin position="1155"/>
        <end position="1227"/>
    </location>
</feature>
<dbReference type="PROSITE" id="PS01185">
    <property type="entry name" value="CTCK_1"/>
    <property type="match status" value="1"/>
</dbReference>
<dbReference type="Pfam" id="PF01462">
    <property type="entry name" value="LRRNT"/>
    <property type="match status" value="3"/>
</dbReference>
<dbReference type="InterPro" id="IPR000152">
    <property type="entry name" value="EGF-type_Asp/Asn_hydroxyl_site"/>
</dbReference>
<feature type="disulfide bond" evidence="10">
    <location>
        <begin position="1117"/>
        <end position="1127"/>
    </location>
</feature>
<dbReference type="SUPFAM" id="SSF57196">
    <property type="entry name" value="EGF/Laminin"/>
    <property type="match status" value="3"/>
</dbReference>
<dbReference type="CDD" id="cd00054">
    <property type="entry name" value="EGF_CA"/>
    <property type="match status" value="5"/>
</dbReference>
<dbReference type="PROSITE" id="PS50026">
    <property type="entry name" value="EGF_3"/>
    <property type="match status" value="6"/>
</dbReference>
<gene>
    <name evidence="14" type="ORF">FSP39_022615</name>
</gene>
<dbReference type="SMART" id="SM00369">
    <property type="entry name" value="LRR_TYP"/>
    <property type="match status" value="10"/>
</dbReference>
<dbReference type="InterPro" id="IPR001791">
    <property type="entry name" value="Laminin_G"/>
</dbReference>
<feature type="domain" description="EGF-like" evidence="13">
    <location>
        <begin position="1113"/>
        <end position="1150"/>
    </location>
</feature>
<keyword evidence="15" id="KW-1185">Reference proteome</keyword>
<dbReference type="PANTHER" id="PTHR45836">
    <property type="entry name" value="SLIT HOMOLOG"/>
    <property type="match status" value="1"/>
</dbReference>
<evidence type="ECO:0000256" key="1">
    <source>
        <dbReference type="ARBA" id="ARBA00004613"/>
    </source>
</evidence>
<reference evidence="14" key="1">
    <citation type="submission" date="2019-08" db="EMBL/GenBank/DDBJ databases">
        <title>The improved chromosome-level genome for the pearl oyster Pinctada fucata martensii using PacBio sequencing and Hi-C.</title>
        <authorList>
            <person name="Zheng Z."/>
        </authorList>
    </citation>
    <scope>NUCLEOTIDE SEQUENCE</scope>
    <source>
        <strain evidence="14">ZZ-2019</strain>
        <tissue evidence="14">Adductor muscle</tissue>
    </source>
</reference>
<feature type="disulfide bond" evidence="10">
    <location>
        <begin position="902"/>
        <end position="919"/>
    </location>
</feature>
<dbReference type="SMART" id="SM00013">
    <property type="entry name" value="LRRNT"/>
    <property type="match status" value="3"/>
</dbReference>
<feature type="disulfide bond" evidence="10">
    <location>
        <begin position="793"/>
        <end position="802"/>
    </location>
</feature>
<comment type="caution">
    <text evidence="14">The sequence shown here is derived from an EMBL/GenBank/DDBJ whole genome shotgun (WGS) entry which is preliminary data.</text>
</comment>
<keyword evidence="7" id="KW-0677">Repeat</keyword>
<keyword evidence="9" id="KW-0325">Glycoprotein</keyword>
<dbReference type="PROSITE" id="PS50025">
    <property type="entry name" value="LAM_G_DOMAIN"/>
    <property type="match status" value="1"/>
</dbReference>
<dbReference type="InterPro" id="IPR000372">
    <property type="entry name" value="LRRNT"/>
</dbReference>
<feature type="disulfide bond" evidence="10">
    <location>
        <begin position="921"/>
        <end position="930"/>
    </location>
</feature>
<dbReference type="Pfam" id="PF00008">
    <property type="entry name" value="EGF"/>
    <property type="match status" value="4"/>
</dbReference>
<dbReference type="CDD" id="cd00110">
    <property type="entry name" value="LamG"/>
    <property type="match status" value="1"/>
</dbReference>
<dbReference type="InterPro" id="IPR001881">
    <property type="entry name" value="EGF-like_Ca-bd_dom"/>
</dbReference>
<comment type="caution">
    <text evidence="10">Lacks conserved residue(s) required for the propagation of feature annotation.</text>
</comment>
<dbReference type="InterPro" id="IPR000742">
    <property type="entry name" value="EGF"/>
</dbReference>
<dbReference type="InterPro" id="IPR003591">
    <property type="entry name" value="Leu-rich_rpt_typical-subtyp"/>
</dbReference>
<dbReference type="InterPro" id="IPR000483">
    <property type="entry name" value="Cys-rich_flank_reg_C"/>
</dbReference>
<evidence type="ECO:0000256" key="3">
    <source>
        <dbReference type="ARBA" id="ARBA00022525"/>
    </source>
</evidence>
<keyword evidence="6" id="KW-0732">Signal</keyword>
<dbReference type="InterPro" id="IPR018097">
    <property type="entry name" value="EGF_Ca-bd_CS"/>
</dbReference>
<feature type="domain" description="EGF-like" evidence="13">
    <location>
        <begin position="767"/>
        <end position="803"/>
    </location>
</feature>
<evidence type="ECO:0000256" key="5">
    <source>
        <dbReference type="ARBA" id="ARBA00022614"/>
    </source>
</evidence>
<evidence type="ECO:0000313" key="14">
    <source>
        <dbReference type="EMBL" id="KAK3096058.1"/>
    </source>
</evidence>
<dbReference type="PROSITE" id="PS51450">
    <property type="entry name" value="LRR"/>
    <property type="match status" value="2"/>
</dbReference>
<evidence type="ECO:0000256" key="8">
    <source>
        <dbReference type="ARBA" id="ARBA00023157"/>
    </source>
</evidence>
<feature type="disulfide bond" evidence="10">
    <location>
        <begin position="1140"/>
        <end position="1149"/>
    </location>
</feature>
<feature type="disulfide bond" evidence="10">
    <location>
        <begin position="833"/>
        <end position="842"/>
    </location>
</feature>
<dbReference type="Pfam" id="PF01463">
    <property type="entry name" value="LRRCT"/>
    <property type="match status" value="2"/>
</dbReference>
<dbReference type="GO" id="GO:0008201">
    <property type="term" value="F:heparin binding"/>
    <property type="evidence" value="ECO:0007669"/>
    <property type="project" value="TreeGrafter"/>
</dbReference>
<dbReference type="FunFam" id="2.10.25.10:FF:000472">
    <property type="entry name" value="Uncharacterized protein, isoform A"/>
    <property type="match status" value="1"/>
</dbReference>
<dbReference type="SMART" id="SM00365">
    <property type="entry name" value="LRR_SD22"/>
    <property type="match status" value="6"/>
</dbReference>
<dbReference type="Proteomes" id="UP001186944">
    <property type="component" value="Unassembled WGS sequence"/>
</dbReference>
<feature type="domain" description="EGF-like" evidence="13">
    <location>
        <begin position="727"/>
        <end position="765"/>
    </location>
</feature>
<dbReference type="GO" id="GO:0005509">
    <property type="term" value="F:calcium ion binding"/>
    <property type="evidence" value="ECO:0007669"/>
    <property type="project" value="InterPro"/>
</dbReference>
<accession>A0AA88Y203</accession>
<feature type="domain" description="EGF-like" evidence="13">
    <location>
        <begin position="805"/>
        <end position="843"/>
    </location>
</feature>
<organism evidence="14 15">
    <name type="scientific">Pinctada imbricata</name>
    <name type="common">Atlantic pearl-oyster</name>
    <name type="synonym">Pinctada martensii</name>
    <dbReference type="NCBI Taxonomy" id="66713"/>
    <lineage>
        <taxon>Eukaryota</taxon>
        <taxon>Metazoa</taxon>
        <taxon>Spiralia</taxon>
        <taxon>Lophotrochozoa</taxon>
        <taxon>Mollusca</taxon>
        <taxon>Bivalvia</taxon>
        <taxon>Autobranchia</taxon>
        <taxon>Pteriomorphia</taxon>
        <taxon>Pterioida</taxon>
        <taxon>Pterioidea</taxon>
        <taxon>Pteriidae</taxon>
        <taxon>Pinctada</taxon>
    </lineage>
</organism>
<feature type="disulfide bond" evidence="10">
    <location>
        <begin position="755"/>
        <end position="764"/>
    </location>
</feature>
<dbReference type="EMBL" id="VSWD01000008">
    <property type="protein sequence ID" value="KAK3096058.1"/>
    <property type="molecule type" value="Genomic_DNA"/>
</dbReference>
<feature type="domain" description="Laminin G" evidence="12">
    <location>
        <begin position="934"/>
        <end position="1112"/>
    </location>
</feature>
<keyword evidence="8 10" id="KW-1015">Disulfide bond</keyword>
<dbReference type="FunFam" id="2.10.25.10:FF:000053">
    <property type="entry name" value="Slit guidance ligand 2"/>
    <property type="match status" value="1"/>
</dbReference>
<evidence type="ECO:0000256" key="6">
    <source>
        <dbReference type="ARBA" id="ARBA00022729"/>
    </source>
</evidence>
<dbReference type="InterPro" id="IPR013320">
    <property type="entry name" value="ConA-like_dom_sf"/>
</dbReference>
<evidence type="ECO:0000256" key="10">
    <source>
        <dbReference type="PROSITE-ProRule" id="PRU00076"/>
    </source>
</evidence>
<dbReference type="PROSITE" id="PS00022">
    <property type="entry name" value="EGF_1"/>
    <property type="match status" value="6"/>
</dbReference>
<keyword evidence="4 10" id="KW-0245">EGF-like domain</keyword>
<dbReference type="SMART" id="SM00282">
    <property type="entry name" value="LamG"/>
    <property type="match status" value="1"/>
</dbReference>
<dbReference type="AlphaFoldDB" id="A0AA88Y203"/>
<dbReference type="FunFam" id="3.80.10.10:FF:000002">
    <property type="entry name" value="Slit guidance ligand 2"/>
    <property type="match status" value="2"/>
</dbReference>
<evidence type="ECO:0000256" key="7">
    <source>
        <dbReference type="ARBA" id="ARBA00022737"/>
    </source>
</evidence>